<keyword evidence="3 4" id="KW-0443">Lipid metabolism</keyword>
<evidence type="ECO:0000259" key="5">
    <source>
        <dbReference type="PROSITE" id="PS51635"/>
    </source>
</evidence>
<keyword evidence="2 4" id="KW-0442">Lipid degradation</keyword>
<dbReference type="PANTHER" id="PTHR14226">
    <property type="entry name" value="NEUROPATHY TARGET ESTERASE/SWISS CHEESE D.MELANOGASTER"/>
    <property type="match status" value="1"/>
</dbReference>
<feature type="active site" description="Nucleophile" evidence="4">
    <location>
        <position position="45"/>
    </location>
</feature>
<dbReference type="InterPro" id="IPR016035">
    <property type="entry name" value="Acyl_Trfase/lysoPLipase"/>
</dbReference>
<feature type="short sequence motif" description="GXSXG" evidence="4">
    <location>
        <begin position="43"/>
        <end position="47"/>
    </location>
</feature>
<evidence type="ECO:0000256" key="1">
    <source>
        <dbReference type="ARBA" id="ARBA00022801"/>
    </source>
</evidence>
<dbReference type="InterPro" id="IPR002641">
    <property type="entry name" value="PNPLA_dom"/>
</dbReference>
<reference evidence="6" key="1">
    <citation type="submission" date="2020-03" db="EMBL/GenBank/DDBJ databases">
        <title>Molecular networking-based the target discovery of potent antiproliferative macrolactams: 5/6/7/16 polycyclic ansamycins and glycosylated trienomycin from Streptomyces cacaoi subsp. asoensis.</title>
        <authorList>
            <person name="Liu L.-L."/>
        </authorList>
    </citation>
    <scope>NUCLEOTIDE SEQUENCE [LARGE SCALE GENOMIC DNA]</scope>
    <source>
        <strain evidence="6">H2S5</strain>
    </source>
</reference>
<gene>
    <name evidence="6" type="ORF">G9272_33760</name>
</gene>
<dbReference type="InterPro" id="IPR050301">
    <property type="entry name" value="NTE"/>
</dbReference>
<dbReference type="Pfam" id="PF01734">
    <property type="entry name" value="Patatin"/>
    <property type="match status" value="1"/>
</dbReference>
<dbReference type="PANTHER" id="PTHR14226:SF57">
    <property type="entry name" value="BLR7027 PROTEIN"/>
    <property type="match status" value="1"/>
</dbReference>
<dbReference type="Proteomes" id="UP000502665">
    <property type="component" value="Chromosome"/>
</dbReference>
<accession>A0A6M4WWN2</accession>
<dbReference type="GO" id="GO:0016787">
    <property type="term" value="F:hydrolase activity"/>
    <property type="evidence" value="ECO:0007669"/>
    <property type="project" value="UniProtKB-UniRule"/>
</dbReference>
<keyword evidence="1 4" id="KW-0378">Hydrolase</keyword>
<dbReference type="SUPFAM" id="SSF52151">
    <property type="entry name" value="FabD/lysophospholipase-like"/>
    <property type="match status" value="1"/>
</dbReference>
<organism evidence="6 7">
    <name type="scientific">Streptomyces asoensis</name>
    <dbReference type="NCBI Taxonomy" id="249586"/>
    <lineage>
        <taxon>Bacteria</taxon>
        <taxon>Bacillati</taxon>
        <taxon>Actinomycetota</taxon>
        <taxon>Actinomycetes</taxon>
        <taxon>Kitasatosporales</taxon>
        <taxon>Streptomycetaceae</taxon>
        <taxon>Streptomyces</taxon>
    </lineage>
</organism>
<dbReference type="GO" id="GO:0016042">
    <property type="term" value="P:lipid catabolic process"/>
    <property type="evidence" value="ECO:0007669"/>
    <property type="project" value="UniProtKB-UniRule"/>
</dbReference>
<sequence>MNPFPATARVGLVLAGGGAKGAYQVGVIQYLAEIDLPLAAVAGTSIGALNGTVVAAHGSPAAAIEHLRSLWAEVGSIAGAGITGPGTASDVIELAGNPVLRPDFVAGVVHRHIDMTDLRLAFWVTAFPSAPDDNWLADVARSVTGRGRSDWIKVNALPLAERREAILASAALPYIAPGRWVNGTFYRDGGLGGPYANTPAGPLAAEGPLDLILVTQLTRGVLWDAARYPDATILEIRPFDALAARGPVGSAIGLMDFSPRRMEELRRQGYQDAKRTLSDARAVLESTHERRTAQDIMLEAVRDLDDP</sequence>
<dbReference type="AlphaFoldDB" id="A0A6M4WWN2"/>
<feature type="active site" description="Proton acceptor" evidence="4">
    <location>
        <position position="188"/>
    </location>
</feature>
<dbReference type="EMBL" id="CP049838">
    <property type="protein sequence ID" value="QJT04658.1"/>
    <property type="molecule type" value="Genomic_DNA"/>
</dbReference>
<name>A0A6M4WWN2_9ACTN</name>
<feature type="short sequence motif" description="GXGXXG" evidence="4">
    <location>
        <begin position="16"/>
        <end position="21"/>
    </location>
</feature>
<evidence type="ECO:0000256" key="2">
    <source>
        <dbReference type="ARBA" id="ARBA00022963"/>
    </source>
</evidence>
<proteinExistence type="predicted"/>
<keyword evidence="7" id="KW-1185">Reference proteome</keyword>
<protein>
    <recommendedName>
        <fullName evidence="5">PNPLA domain-containing protein</fullName>
    </recommendedName>
</protein>
<feature type="short sequence motif" description="DGA/G" evidence="4">
    <location>
        <begin position="188"/>
        <end position="190"/>
    </location>
</feature>
<dbReference type="RefSeq" id="WP_171399985.1">
    <property type="nucleotide sequence ID" value="NZ_CP049838.1"/>
</dbReference>
<evidence type="ECO:0000256" key="4">
    <source>
        <dbReference type="PROSITE-ProRule" id="PRU01161"/>
    </source>
</evidence>
<evidence type="ECO:0000313" key="6">
    <source>
        <dbReference type="EMBL" id="QJT04658.1"/>
    </source>
</evidence>
<dbReference type="PROSITE" id="PS51635">
    <property type="entry name" value="PNPLA"/>
    <property type="match status" value="1"/>
</dbReference>
<feature type="domain" description="PNPLA" evidence="5">
    <location>
        <begin position="12"/>
        <end position="204"/>
    </location>
</feature>
<evidence type="ECO:0000313" key="7">
    <source>
        <dbReference type="Proteomes" id="UP000502665"/>
    </source>
</evidence>
<dbReference type="Gene3D" id="3.40.1090.10">
    <property type="entry name" value="Cytosolic phospholipase A2 catalytic domain"/>
    <property type="match status" value="1"/>
</dbReference>
<evidence type="ECO:0000256" key="3">
    <source>
        <dbReference type="ARBA" id="ARBA00023098"/>
    </source>
</evidence>